<gene>
    <name evidence="4" type="primary">LOC102803260</name>
</gene>
<organism evidence="3 4">
    <name type="scientific">Saccoglossus kowalevskii</name>
    <name type="common">Acorn worm</name>
    <dbReference type="NCBI Taxonomy" id="10224"/>
    <lineage>
        <taxon>Eukaryota</taxon>
        <taxon>Metazoa</taxon>
        <taxon>Hemichordata</taxon>
        <taxon>Enteropneusta</taxon>
        <taxon>Harrimaniidae</taxon>
        <taxon>Saccoglossus</taxon>
    </lineage>
</organism>
<evidence type="ECO:0000256" key="2">
    <source>
        <dbReference type="SAM" id="Phobius"/>
    </source>
</evidence>
<dbReference type="GeneID" id="102803260"/>
<feature type="region of interest" description="Disordered" evidence="1">
    <location>
        <begin position="68"/>
        <end position="87"/>
    </location>
</feature>
<dbReference type="RefSeq" id="XP_006816543.1">
    <property type="nucleotide sequence ID" value="XM_006816480.1"/>
</dbReference>
<reference evidence="4" key="1">
    <citation type="submission" date="2025-08" db="UniProtKB">
        <authorList>
            <consortium name="RefSeq"/>
        </authorList>
    </citation>
    <scope>IDENTIFICATION</scope>
    <source>
        <tissue evidence="4">Testes</tissue>
    </source>
</reference>
<evidence type="ECO:0000256" key="1">
    <source>
        <dbReference type="SAM" id="MobiDB-lite"/>
    </source>
</evidence>
<dbReference type="Proteomes" id="UP000694865">
    <property type="component" value="Unplaced"/>
</dbReference>
<proteinExistence type="predicted"/>
<sequence length="206" mass="22755">MKHFSYFELPVSVAIVTIIVVAVFLVVLIVYLIRICYRRRLREGSDNQNTEAAKGNKNGDREGAGMRAENIETENSPRIPSHVVTREGGDKSNFGLVNEVTTADEVSIRYPANNDLENITTGSVANIASRFQQLQCSNTNTGESLTNGAPHKRVLRTNSPIGQVMQNSVVSDQKLETGTPQTQTGTEEVQVTFRVQNLTARFEQKS</sequence>
<keyword evidence="3" id="KW-1185">Reference proteome</keyword>
<keyword evidence="2" id="KW-0472">Membrane</keyword>
<keyword evidence="2" id="KW-1133">Transmembrane helix</keyword>
<feature type="transmembrane region" description="Helical" evidence="2">
    <location>
        <begin position="12"/>
        <end position="33"/>
    </location>
</feature>
<keyword evidence="2" id="KW-0812">Transmembrane</keyword>
<evidence type="ECO:0000313" key="3">
    <source>
        <dbReference type="Proteomes" id="UP000694865"/>
    </source>
</evidence>
<accession>A0ABM0M952</accession>
<evidence type="ECO:0000313" key="4">
    <source>
        <dbReference type="RefSeq" id="XP_006816543.1"/>
    </source>
</evidence>
<name>A0ABM0M952_SACKO</name>
<protein>
    <submittedName>
        <fullName evidence="4">Uncharacterized protein LOC102803260</fullName>
    </submittedName>
</protein>